<gene>
    <name evidence="1" type="ORF">HIM_08348</name>
</gene>
<accession>A0A0F7ZYE0</accession>
<dbReference type="InterPro" id="IPR029063">
    <property type="entry name" value="SAM-dependent_MTases_sf"/>
</dbReference>
<keyword evidence="2" id="KW-1185">Reference proteome</keyword>
<protein>
    <recommendedName>
        <fullName evidence="3">Methyltransferase domain-containing protein</fullName>
    </recommendedName>
</protein>
<proteinExistence type="predicted"/>
<evidence type="ECO:0000313" key="2">
    <source>
        <dbReference type="Proteomes" id="UP000054481"/>
    </source>
</evidence>
<reference evidence="1 2" key="1">
    <citation type="journal article" date="2014" name="Genome Biol. Evol.">
        <title>Comparative genomics and transcriptomics analyses reveal divergent lifestyle features of nematode endoparasitic fungus Hirsutella minnesotensis.</title>
        <authorList>
            <person name="Lai Y."/>
            <person name="Liu K."/>
            <person name="Zhang X."/>
            <person name="Zhang X."/>
            <person name="Li K."/>
            <person name="Wang N."/>
            <person name="Shu C."/>
            <person name="Wu Y."/>
            <person name="Wang C."/>
            <person name="Bushley K.E."/>
            <person name="Xiang M."/>
            <person name="Liu X."/>
        </authorList>
    </citation>
    <scope>NUCLEOTIDE SEQUENCE [LARGE SCALE GENOMIC DNA]</scope>
    <source>
        <strain evidence="1 2">3608</strain>
    </source>
</reference>
<dbReference type="AlphaFoldDB" id="A0A0F7ZYE0"/>
<dbReference type="SUPFAM" id="SSF53335">
    <property type="entry name" value="S-adenosyl-L-methionine-dependent methyltransferases"/>
    <property type="match status" value="1"/>
</dbReference>
<organism evidence="1 2">
    <name type="scientific">Hirsutella minnesotensis 3608</name>
    <dbReference type="NCBI Taxonomy" id="1043627"/>
    <lineage>
        <taxon>Eukaryota</taxon>
        <taxon>Fungi</taxon>
        <taxon>Dikarya</taxon>
        <taxon>Ascomycota</taxon>
        <taxon>Pezizomycotina</taxon>
        <taxon>Sordariomycetes</taxon>
        <taxon>Hypocreomycetidae</taxon>
        <taxon>Hypocreales</taxon>
        <taxon>Ophiocordycipitaceae</taxon>
        <taxon>Hirsutella</taxon>
    </lineage>
</organism>
<dbReference type="OrthoDB" id="2013972at2759"/>
<name>A0A0F7ZYE0_9HYPO</name>
<dbReference type="EMBL" id="KQ030549">
    <property type="protein sequence ID" value="KJZ72307.1"/>
    <property type="molecule type" value="Genomic_DNA"/>
</dbReference>
<sequence>MPRSFQQAAAIVPAERNIEVDTDDVDSSYGDEVSSASTSLRTSIMSYEWKHGRRYHSYQSGAYSFPNNDQEQDPLDMIHHVYYRALDDRLFLAPIDPTGLHILDIGTGTGI</sequence>
<evidence type="ECO:0000313" key="1">
    <source>
        <dbReference type="EMBL" id="KJZ72307.1"/>
    </source>
</evidence>
<dbReference type="Proteomes" id="UP000054481">
    <property type="component" value="Unassembled WGS sequence"/>
</dbReference>
<evidence type="ECO:0008006" key="3">
    <source>
        <dbReference type="Google" id="ProtNLM"/>
    </source>
</evidence>